<reference evidence="1 2" key="1">
    <citation type="submission" date="2020-02" db="EMBL/GenBank/DDBJ databases">
        <authorList>
            <person name="Zheng R.K."/>
            <person name="Sun C.M."/>
        </authorList>
    </citation>
    <scope>NUCLEOTIDE SEQUENCE [LARGE SCALE GENOMIC DNA]</scope>
    <source>
        <strain evidence="2">rifampicinis</strain>
    </source>
</reference>
<evidence type="ECO:0000313" key="2">
    <source>
        <dbReference type="Proteomes" id="UP000594468"/>
    </source>
</evidence>
<dbReference type="Gene3D" id="1.20.58.2140">
    <property type="match status" value="1"/>
</dbReference>
<dbReference type="GO" id="GO:0043565">
    <property type="term" value="F:sequence-specific DNA binding"/>
    <property type="evidence" value="ECO:0007669"/>
    <property type="project" value="InterPro"/>
</dbReference>
<dbReference type="InterPro" id="IPR036081">
    <property type="entry name" value="Translin_sf"/>
</dbReference>
<proteinExistence type="predicted"/>
<sequence>MQTGSLNDIADSIRTDFTEKNEARDKAIALSRELIRYCSQTIRAIHRREWDRADEQMAEVDNKAAELRAVVLPYPELYHTGYTQDGFKEMVEAHATYAIIKDGPLTMPKTLQVESSTYLLGLAEAATELRRFILDILRREHGDMDEAERLLTWMDDIYDQLVTFDFPDALTHGLRRQTDIVRSVLERTRGDMTQSIRQQRMQEALAQFEAKFVASTQKED</sequence>
<protein>
    <submittedName>
        <fullName evidence="1">Haloacid dehalogenase</fullName>
    </submittedName>
</protein>
<dbReference type="InterPro" id="IPR002848">
    <property type="entry name" value="Translin_fam"/>
</dbReference>
<gene>
    <name evidence="1" type="ORF">G4Y79_21950</name>
</gene>
<accession>A0A7S8E8G9</accession>
<name>A0A7S8E8G9_9CHLR</name>
<dbReference type="RefSeq" id="WP_195170385.1">
    <property type="nucleotide sequence ID" value="NZ_CP062983.1"/>
</dbReference>
<dbReference type="EMBL" id="CP062983">
    <property type="protein sequence ID" value="QPC82316.1"/>
    <property type="molecule type" value="Genomic_DNA"/>
</dbReference>
<organism evidence="1 2">
    <name type="scientific">Phototrophicus methaneseepsis</name>
    <dbReference type="NCBI Taxonomy" id="2710758"/>
    <lineage>
        <taxon>Bacteria</taxon>
        <taxon>Bacillati</taxon>
        <taxon>Chloroflexota</taxon>
        <taxon>Candidatus Thermofontia</taxon>
        <taxon>Phototrophicales</taxon>
        <taxon>Phototrophicaceae</taxon>
        <taxon>Phototrophicus</taxon>
    </lineage>
</organism>
<dbReference type="PANTHER" id="PTHR10741">
    <property type="entry name" value="TRANSLIN AND TRANSLIN ASSOCIATED PROTEIN X"/>
    <property type="match status" value="1"/>
</dbReference>
<dbReference type="Proteomes" id="UP000594468">
    <property type="component" value="Chromosome"/>
</dbReference>
<evidence type="ECO:0000313" key="1">
    <source>
        <dbReference type="EMBL" id="QPC82316.1"/>
    </source>
</evidence>
<dbReference type="KEGG" id="pmet:G4Y79_21950"/>
<keyword evidence="2" id="KW-1185">Reference proteome</keyword>
<dbReference type="CDD" id="cd14820">
    <property type="entry name" value="TRAX"/>
    <property type="match status" value="1"/>
</dbReference>
<dbReference type="AlphaFoldDB" id="A0A7S8E8G9"/>
<dbReference type="SUPFAM" id="SSF74784">
    <property type="entry name" value="Translin"/>
    <property type="match status" value="1"/>
</dbReference>